<sequence>MASGTDDPKDLGSKKIGNQEKQSDRNEGFSGDNLPKNYDPSADKLKMELEKNKDGDTETVQRARDVDEKKAPPISESSNTTRDDGTVVDKSRGTTSEAEDVETAENRDFNSDINEKRYPASHPDNKEHRGNTHVGDS</sequence>
<feature type="compositionally biased region" description="Basic and acidic residues" evidence="1">
    <location>
        <begin position="41"/>
        <end position="71"/>
    </location>
</feature>
<proteinExistence type="predicted"/>
<keyword evidence="3" id="KW-1185">Reference proteome</keyword>
<dbReference type="Proteomes" id="UP001464555">
    <property type="component" value="Unassembled WGS sequence"/>
</dbReference>
<accession>A0ABU9HVI5</accession>
<feature type="compositionally biased region" description="Basic and acidic residues" evidence="1">
    <location>
        <begin position="104"/>
        <end position="137"/>
    </location>
</feature>
<gene>
    <name evidence="2" type="ORF">AAEO56_07890</name>
</gene>
<feature type="compositionally biased region" description="Basic and acidic residues" evidence="1">
    <location>
        <begin position="1"/>
        <end position="27"/>
    </location>
</feature>
<evidence type="ECO:0000313" key="3">
    <source>
        <dbReference type="Proteomes" id="UP001464555"/>
    </source>
</evidence>
<feature type="compositionally biased region" description="Basic and acidic residues" evidence="1">
    <location>
        <begin position="81"/>
        <end position="92"/>
    </location>
</feature>
<organism evidence="2 3">
    <name type="scientific">Flavobacterium arundinis</name>
    <dbReference type="NCBI Taxonomy" id="3139143"/>
    <lineage>
        <taxon>Bacteria</taxon>
        <taxon>Pseudomonadati</taxon>
        <taxon>Bacteroidota</taxon>
        <taxon>Flavobacteriia</taxon>
        <taxon>Flavobacteriales</taxon>
        <taxon>Flavobacteriaceae</taxon>
        <taxon>Flavobacterium</taxon>
    </lineage>
</organism>
<dbReference type="RefSeq" id="WP_341696486.1">
    <property type="nucleotide sequence ID" value="NZ_JBBYHR010000003.1"/>
</dbReference>
<dbReference type="EMBL" id="JBBYHR010000003">
    <property type="protein sequence ID" value="MEL1244175.1"/>
    <property type="molecule type" value="Genomic_DNA"/>
</dbReference>
<evidence type="ECO:0000256" key="1">
    <source>
        <dbReference type="SAM" id="MobiDB-lite"/>
    </source>
</evidence>
<comment type="caution">
    <text evidence="2">The sequence shown here is derived from an EMBL/GenBank/DDBJ whole genome shotgun (WGS) entry which is preliminary data.</text>
</comment>
<name>A0ABU9HVI5_9FLAO</name>
<protein>
    <submittedName>
        <fullName evidence="2">Uncharacterized protein</fullName>
    </submittedName>
</protein>
<reference evidence="2 3" key="1">
    <citation type="submission" date="2024-04" db="EMBL/GenBank/DDBJ databases">
        <title>Flavobacterium sp. DGU11 16S ribosomal RNA gene Genome sequencing and assembly.</title>
        <authorList>
            <person name="Park S."/>
        </authorList>
    </citation>
    <scope>NUCLEOTIDE SEQUENCE [LARGE SCALE GENOMIC DNA]</scope>
    <source>
        <strain evidence="2 3">DGU11</strain>
    </source>
</reference>
<evidence type="ECO:0000313" key="2">
    <source>
        <dbReference type="EMBL" id="MEL1244175.1"/>
    </source>
</evidence>
<feature type="region of interest" description="Disordered" evidence="1">
    <location>
        <begin position="1"/>
        <end position="137"/>
    </location>
</feature>